<dbReference type="Proteomes" id="UP001219518">
    <property type="component" value="Unassembled WGS sequence"/>
</dbReference>
<dbReference type="PANTHER" id="PTHR46579:SF1">
    <property type="entry name" value="F5_8 TYPE C DOMAIN-CONTAINING PROTEIN"/>
    <property type="match status" value="1"/>
</dbReference>
<dbReference type="AlphaFoldDB" id="A0AAE1HRQ9"/>
<dbReference type="EMBL" id="JAHWGI010001231">
    <property type="protein sequence ID" value="KAK3925530.1"/>
    <property type="molecule type" value="Genomic_DNA"/>
</dbReference>
<keyword evidence="2" id="KW-1185">Reference proteome</keyword>
<dbReference type="PANTHER" id="PTHR46579">
    <property type="entry name" value="F5/8 TYPE C DOMAIN-CONTAINING PROTEIN-RELATED"/>
    <property type="match status" value="1"/>
</dbReference>
<accession>A0AAE1HRQ9</accession>
<comment type="caution">
    <text evidence="1">The sequence shown here is derived from an EMBL/GenBank/DDBJ whole genome shotgun (WGS) entry which is preliminary data.</text>
</comment>
<protein>
    <submittedName>
        <fullName evidence="1">ADP,ATP carrier protein 1</fullName>
    </submittedName>
</protein>
<proteinExistence type="predicted"/>
<organism evidence="1 2">
    <name type="scientific">Frankliniella fusca</name>
    <dbReference type="NCBI Taxonomy" id="407009"/>
    <lineage>
        <taxon>Eukaryota</taxon>
        <taxon>Metazoa</taxon>
        <taxon>Ecdysozoa</taxon>
        <taxon>Arthropoda</taxon>
        <taxon>Hexapoda</taxon>
        <taxon>Insecta</taxon>
        <taxon>Pterygota</taxon>
        <taxon>Neoptera</taxon>
        <taxon>Paraneoptera</taxon>
        <taxon>Thysanoptera</taxon>
        <taxon>Terebrantia</taxon>
        <taxon>Thripoidea</taxon>
        <taxon>Thripidae</taxon>
        <taxon>Frankliniella</taxon>
    </lineage>
</organism>
<evidence type="ECO:0000313" key="1">
    <source>
        <dbReference type="EMBL" id="KAK3925530.1"/>
    </source>
</evidence>
<reference evidence="1" key="1">
    <citation type="submission" date="2021-07" db="EMBL/GenBank/DDBJ databases">
        <authorList>
            <person name="Catto M.A."/>
            <person name="Jacobson A."/>
            <person name="Kennedy G."/>
            <person name="Labadie P."/>
            <person name="Hunt B.G."/>
            <person name="Srinivasan R."/>
        </authorList>
    </citation>
    <scope>NUCLEOTIDE SEQUENCE</scope>
    <source>
        <strain evidence="1">PL_HMW_Pooled</strain>
        <tissue evidence="1">Head</tissue>
    </source>
</reference>
<name>A0AAE1HRQ9_9NEOP</name>
<reference evidence="1" key="2">
    <citation type="journal article" date="2023" name="BMC Genomics">
        <title>Pest status, molecular evolution, and epigenetic factors derived from the genome assembly of Frankliniella fusca, a thysanopteran phytovirus vector.</title>
        <authorList>
            <person name="Catto M.A."/>
            <person name="Labadie P.E."/>
            <person name="Jacobson A.L."/>
            <person name="Kennedy G.G."/>
            <person name="Srinivasan R."/>
            <person name="Hunt B.G."/>
        </authorList>
    </citation>
    <scope>NUCLEOTIDE SEQUENCE</scope>
    <source>
        <strain evidence="1">PL_HMW_Pooled</strain>
    </source>
</reference>
<gene>
    <name evidence="1" type="ORF">KUF71_013779</name>
</gene>
<evidence type="ECO:0000313" key="2">
    <source>
        <dbReference type="Proteomes" id="UP001219518"/>
    </source>
</evidence>
<sequence length="369" mass="42432">MNGHMGYSSCPFCLIAGERSKRTGDAMVFPHETVLLERTDEIYKRQIEDAVAVKQSVEDFVQRLPLGVDKLVYWKASLYRNFLLYFSLPTLNGLMKDVYFHHFVLFVDAISLLNGSSVSEIDILKADGLLQQFCEEFEKLYGVRNMTFNLHLLRHIPECVRRLGPLWAFNCFLFEDLNGRLAAMVHGTNHACLQVARSLTMAQRLPVLIESLSDGCAKIFCEKLLYKWKRQSINEYLQPGTFSVGKYNEAVSYPDLLKELLSNLYGFLPHFLTFHRLYHCKQLFVAKSYSRSSRVSSHVKYRLVSTNFGEILTFVRVAHQDVLKMFALVKKIDVVPFNDSGHAPHIMYCVPREDIELVPVSHLLAIFDT</sequence>